<dbReference type="InterPro" id="IPR020631">
    <property type="entry name" value="THF_DH/CycHdrlase_NAD-bd_dom"/>
</dbReference>
<keyword evidence="8 12" id="KW-0560">Oxidoreductase</keyword>
<evidence type="ECO:0000313" key="16">
    <source>
        <dbReference type="Proteomes" id="UP000007939"/>
    </source>
</evidence>
<comment type="catalytic activity">
    <reaction evidence="12">
        <text>(6R)-5,10-methylene-5,6,7,8-tetrahydrofolate + NADP(+) = (6R)-5,10-methenyltetrahydrofolate + NADPH</text>
        <dbReference type="Rhea" id="RHEA:22812"/>
        <dbReference type="ChEBI" id="CHEBI:15636"/>
        <dbReference type="ChEBI" id="CHEBI:57455"/>
        <dbReference type="ChEBI" id="CHEBI:57783"/>
        <dbReference type="ChEBI" id="CHEBI:58349"/>
        <dbReference type="EC" id="1.5.1.5"/>
    </reaction>
</comment>
<evidence type="ECO:0000256" key="7">
    <source>
        <dbReference type="ARBA" id="ARBA00022857"/>
    </source>
</evidence>
<keyword evidence="6 12" id="KW-0378">Hydrolase</keyword>
<dbReference type="Gene3D" id="3.40.50.720">
    <property type="entry name" value="NAD(P)-binding Rossmann-like Domain"/>
    <property type="match status" value="1"/>
</dbReference>
<evidence type="ECO:0000256" key="5">
    <source>
        <dbReference type="ARBA" id="ARBA00022755"/>
    </source>
</evidence>
<dbReference type="PANTHER" id="PTHR48099">
    <property type="entry name" value="C-1-TETRAHYDROFOLATE SYNTHASE, CYTOPLASMIC-RELATED"/>
    <property type="match status" value="1"/>
</dbReference>
<dbReference type="Gene3D" id="3.40.50.10860">
    <property type="entry name" value="Leucine Dehydrogenase, chain A, domain 1"/>
    <property type="match status" value="1"/>
</dbReference>
<comment type="function">
    <text evidence="12">Catalyzes the oxidation of 5,10-methylenetetrahydrofolate to 5,10-methenyltetrahydrofolate and then the hydrolysis of 5,10-methenyltetrahydrofolate to 10-formyltetrahydrofolate.</text>
</comment>
<dbReference type="Pfam" id="PF00763">
    <property type="entry name" value="THF_DHG_CYH"/>
    <property type="match status" value="1"/>
</dbReference>
<evidence type="ECO:0000256" key="8">
    <source>
        <dbReference type="ARBA" id="ARBA00023002"/>
    </source>
</evidence>
<dbReference type="InterPro" id="IPR000672">
    <property type="entry name" value="THF_DH/CycHdrlase"/>
</dbReference>
<comment type="similarity">
    <text evidence="12">Belongs to the tetrahydrofolate dehydrogenase/cyclohydrolase family.</text>
</comment>
<reference evidence="15 16" key="2">
    <citation type="journal article" date="2012" name="Stand. Genomic Sci.">
        <title>Complete genome sequence of the termite hindgut bacterium Spirochaeta coccoides type strain (SPN1(T)), reclassification in the genus Sphaerochaeta as Sphaerochaeta coccoides comb. nov. and emendations of the family Spirochaetaceae and the genus Sphaerochaeta.</title>
        <authorList>
            <person name="Abt B."/>
            <person name="Han C."/>
            <person name="Scheuner C."/>
            <person name="Lu M."/>
            <person name="Lapidus A."/>
            <person name="Nolan M."/>
            <person name="Lucas S."/>
            <person name="Hammon N."/>
            <person name="Deshpande S."/>
            <person name="Cheng J.F."/>
            <person name="Tapia R."/>
            <person name="Goodwin L.A."/>
            <person name="Pitluck S."/>
            <person name="Liolios K."/>
            <person name="Pagani I."/>
            <person name="Ivanova N."/>
            <person name="Mavromatis K."/>
            <person name="Mikhailova N."/>
            <person name="Huntemann M."/>
            <person name="Pati A."/>
            <person name="Chen A."/>
            <person name="Palaniappan K."/>
            <person name="Land M."/>
            <person name="Hauser L."/>
            <person name="Brambilla E.M."/>
            <person name="Rohde M."/>
            <person name="Spring S."/>
            <person name="Gronow S."/>
            <person name="Goker M."/>
            <person name="Woyke T."/>
            <person name="Bristow J."/>
            <person name="Eisen J.A."/>
            <person name="Markowitz V."/>
            <person name="Hugenholtz P."/>
            <person name="Kyrpides N.C."/>
            <person name="Klenk H.P."/>
            <person name="Detter J.C."/>
        </authorList>
    </citation>
    <scope>NUCLEOTIDE SEQUENCE [LARGE SCALE GENOMIC DNA]</scope>
    <source>
        <strain evidence="16">ATCC BAA-1237 / DSM 17374 / SPN1</strain>
    </source>
</reference>
<dbReference type="SUPFAM" id="SSF53223">
    <property type="entry name" value="Aminoacid dehydrogenase-like, N-terminal domain"/>
    <property type="match status" value="1"/>
</dbReference>
<comment type="catalytic activity">
    <reaction evidence="12">
        <text>(6R)-5,10-methenyltetrahydrofolate + H2O = (6R)-10-formyltetrahydrofolate + H(+)</text>
        <dbReference type="Rhea" id="RHEA:23700"/>
        <dbReference type="ChEBI" id="CHEBI:15377"/>
        <dbReference type="ChEBI" id="CHEBI:15378"/>
        <dbReference type="ChEBI" id="CHEBI:57455"/>
        <dbReference type="ChEBI" id="CHEBI:195366"/>
        <dbReference type="EC" id="3.5.4.9"/>
    </reaction>
</comment>
<evidence type="ECO:0000256" key="3">
    <source>
        <dbReference type="ARBA" id="ARBA00022563"/>
    </source>
</evidence>
<evidence type="ECO:0000256" key="12">
    <source>
        <dbReference type="HAMAP-Rule" id="MF_01576"/>
    </source>
</evidence>
<feature type="binding site" evidence="12">
    <location>
        <begin position="164"/>
        <end position="166"/>
    </location>
    <ligand>
        <name>NADP(+)</name>
        <dbReference type="ChEBI" id="CHEBI:58349"/>
    </ligand>
</feature>
<dbReference type="InterPro" id="IPR020630">
    <property type="entry name" value="THF_DH/CycHdrlase_cat_dom"/>
</dbReference>
<dbReference type="EMBL" id="CP002659">
    <property type="protein sequence ID" value="AEC01711.1"/>
    <property type="molecule type" value="Genomic_DNA"/>
</dbReference>
<protein>
    <recommendedName>
        <fullName evidence="12">Bifunctional protein FolD</fullName>
    </recommendedName>
    <domain>
        <recommendedName>
            <fullName evidence="12">Methylenetetrahydrofolate dehydrogenase</fullName>
            <ecNumber evidence="12">1.5.1.5</ecNumber>
        </recommendedName>
    </domain>
    <domain>
        <recommendedName>
            <fullName evidence="12">Methenyltetrahydrofolate cyclohydrolase</fullName>
            <ecNumber evidence="12">3.5.4.9</ecNumber>
        </recommendedName>
    </domain>
</protein>
<dbReference type="InterPro" id="IPR020867">
    <property type="entry name" value="THF_DH/CycHdrlase_CS"/>
</dbReference>
<dbReference type="KEGG" id="scc:Spico_0483"/>
<dbReference type="AlphaFoldDB" id="F4GJ71"/>
<keyword evidence="7 12" id="KW-0521">NADP</keyword>
<evidence type="ECO:0000256" key="2">
    <source>
        <dbReference type="ARBA" id="ARBA00011738"/>
    </source>
</evidence>
<evidence type="ECO:0000256" key="4">
    <source>
        <dbReference type="ARBA" id="ARBA00022605"/>
    </source>
</evidence>
<comment type="caution">
    <text evidence="12">Lacks conserved residue(s) required for the propagation of feature annotation.</text>
</comment>
<dbReference type="FunFam" id="3.40.50.720:FF:000189">
    <property type="entry name" value="Bifunctional protein FolD"/>
    <property type="match status" value="1"/>
</dbReference>
<accession>F4GJ71</accession>
<evidence type="ECO:0000256" key="11">
    <source>
        <dbReference type="ARBA" id="ARBA00023268"/>
    </source>
</evidence>
<evidence type="ECO:0000256" key="9">
    <source>
        <dbReference type="ARBA" id="ARBA00023102"/>
    </source>
</evidence>
<dbReference type="Pfam" id="PF02882">
    <property type="entry name" value="THF_DHG_CYH_C"/>
    <property type="match status" value="1"/>
</dbReference>
<dbReference type="HAMAP" id="MF_01576">
    <property type="entry name" value="THF_DHG_CYH"/>
    <property type="match status" value="1"/>
</dbReference>
<proteinExistence type="inferred from homology"/>
<dbReference type="GO" id="GO:0035999">
    <property type="term" value="P:tetrahydrofolate interconversion"/>
    <property type="evidence" value="ECO:0007669"/>
    <property type="project" value="UniProtKB-UniRule"/>
</dbReference>
<sequence>MQVLSGKDVAMSVLEHVRKEAVIFGEKYGRMPSIAVILVGEDPASQTYVAAKKKSALELGYGHKDYHLSVHATQQELLELVRELNADDDVDGILVQMPLPPHMDENCVIDTIDPAKDVDGFHPVNAGKILLGRSSLVSCTPKGVLRIMDHYGIRTAGKDVVIIGRSSIVGKPMAALLMQKGRDATVTVCHSCTLGLKEHVRRADIIIAAVGHPHMITADMVKSEAVVIDVGITRVTDLTKKKGWRLVGDVDYDNVAPRTSAITPVPGGVGPMTIAMLMENTLQAAQERKREQKGENA</sequence>
<comment type="subunit">
    <text evidence="2 12">Homodimer.</text>
</comment>
<dbReference type="GO" id="GO:0009086">
    <property type="term" value="P:methionine biosynthetic process"/>
    <property type="evidence" value="ECO:0007669"/>
    <property type="project" value="UniProtKB-KW"/>
</dbReference>
<dbReference type="PANTHER" id="PTHR48099:SF5">
    <property type="entry name" value="C-1-TETRAHYDROFOLATE SYNTHASE, CYTOPLASMIC"/>
    <property type="match status" value="1"/>
</dbReference>
<dbReference type="Proteomes" id="UP000007939">
    <property type="component" value="Chromosome"/>
</dbReference>
<name>F4GJ71_PARC1</name>
<reference evidence="16" key="1">
    <citation type="submission" date="2011-04" db="EMBL/GenBank/DDBJ databases">
        <title>The complete genome of Spirochaeta coccoides DSM 17374.</title>
        <authorList>
            <person name="Lucas S."/>
            <person name="Copeland A."/>
            <person name="Lapidus A."/>
            <person name="Bruce D."/>
            <person name="Goodwin L."/>
            <person name="Pitluck S."/>
            <person name="Peters L."/>
            <person name="Kyrpides N."/>
            <person name="Mavromatis K."/>
            <person name="Pagani I."/>
            <person name="Ivanova N."/>
            <person name="Ovchinnikova G."/>
            <person name="Lu M."/>
            <person name="Detter J.C."/>
            <person name="Tapia R."/>
            <person name="Han C."/>
            <person name="Land M."/>
            <person name="Hauser L."/>
            <person name="Markowitz V."/>
            <person name="Cheng J.-F."/>
            <person name="Hugenholtz P."/>
            <person name="Woyke T."/>
            <person name="Wu D."/>
            <person name="Spring S."/>
            <person name="Schroeder M."/>
            <person name="Brambilla E."/>
            <person name="Klenk H.-P."/>
            <person name="Eisen J.A."/>
        </authorList>
    </citation>
    <scope>NUCLEOTIDE SEQUENCE [LARGE SCALE GENOMIC DNA]</scope>
    <source>
        <strain evidence="16">ATCC BAA-1237 / DSM 17374 / SPN1</strain>
    </source>
</reference>
<dbReference type="GO" id="GO:0004477">
    <property type="term" value="F:methenyltetrahydrofolate cyclohydrolase activity"/>
    <property type="evidence" value="ECO:0007669"/>
    <property type="project" value="UniProtKB-UniRule"/>
</dbReference>
<dbReference type="InterPro" id="IPR046346">
    <property type="entry name" value="Aminoacid_DH-like_N_sf"/>
</dbReference>
<dbReference type="GO" id="GO:0004488">
    <property type="term" value="F:methylenetetrahydrofolate dehydrogenase (NADP+) activity"/>
    <property type="evidence" value="ECO:0007669"/>
    <property type="project" value="UniProtKB-UniRule"/>
</dbReference>
<dbReference type="PROSITE" id="PS00767">
    <property type="entry name" value="THF_DHG_CYH_2"/>
    <property type="match status" value="1"/>
</dbReference>
<dbReference type="GO" id="GO:0005829">
    <property type="term" value="C:cytosol"/>
    <property type="evidence" value="ECO:0007669"/>
    <property type="project" value="TreeGrafter"/>
</dbReference>
<comment type="pathway">
    <text evidence="1 12">One-carbon metabolism; tetrahydrofolate interconversion.</text>
</comment>
<gene>
    <name evidence="12" type="primary">folD</name>
    <name evidence="15" type="ordered locus">Spico_0483</name>
</gene>
<dbReference type="RefSeq" id="WP_013739107.1">
    <property type="nucleotide sequence ID" value="NC_015436.1"/>
</dbReference>
<keyword evidence="5 12" id="KW-0658">Purine biosynthesis</keyword>
<keyword evidence="16" id="KW-1185">Reference proteome</keyword>
<dbReference type="SUPFAM" id="SSF51735">
    <property type="entry name" value="NAD(P)-binding Rossmann-fold domains"/>
    <property type="match status" value="1"/>
</dbReference>
<dbReference type="EC" id="3.5.4.9" evidence="12"/>
<keyword evidence="11 12" id="KW-0511">Multifunctional enzyme</keyword>
<dbReference type="InterPro" id="IPR036291">
    <property type="entry name" value="NAD(P)-bd_dom_sf"/>
</dbReference>
<keyword evidence="10 12" id="KW-0486">Methionine biosynthesis</keyword>
<dbReference type="EC" id="1.5.1.5" evidence="12"/>
<keyword evidence="9 12" id="KW-0368">Histidine biosynthesis</keyword>
<dbReference type="OrthoDB" id="9803580at2"/>
<feature type="binding site" evidence="12">
    <location>
        <position position="232"/>
    </location>
    <ligand>
        <name>NADP(+)</name>
        <dbReference type="ChEBI" id="CHEBI:58349"/>
    </ligand>
</feature>
<evidence type="ECO:0000259" key="13">
    <source>
        <dbReference type="Pfam" id="PF00763"/>
    </source>
</evidence>
<evidence type="ECO:0000313" key="15">
    <source>
        <dbReference type="EMBL" id="AEC01711.1"/>
    </source>
</evidence>
<dbReference type="PROSITE" id="PS00766">
    <property type="entry name" value="THF_DHG_CYH_1"/>
    <property type="match status" value="1"/>
</dbReference>
<evidence type="ECO:0000259" key="14">
    <source>
        <dbReference type="Pfam" id="PF02882"/>
    </source>
</evidence>
<dbReference type="HOGENOM" id="CLU_034045_2_1_12"/>
<dbReference type="GO" id="GO:0006164">
    <property type="term" value="P:purine nucleotide biosynthetic process"/>
    <property type="evidence" value="ECO:0007669"/>
    <property type="project" value="UniProtKB-KW"/>
</dbReference>
<dbReference type="FunFam" id="3.40.50.10860:FF:000005">
    <property type="entry name" value="C-1-tetrahydrofolate synthase, cytoplasmic, putative"/>
    <property type="match status" value="1"/>
</dbReference>
<dbReference type="UniPathway" id="UPA00193"/>
<dbReference type="STRING" id="760011.Spico_0483"/>
<evidence type="ECO:0000256" key="6">
    <source>
        <dbReference type="ARBA" id="ARBA00022801"/>
    </source>
</evidence>
<organism evidence="15 16">
    <name type="scientific">Parasphaerochaeta coccoides (strain ATCC BAA-1237 / DSM 17374 / SPN1)</name>
    <name type="common">Sphaerochaeta coccoides</name>
    <dbReference type="NCBI Taxonomy" id="760011"/>
    <lineage>
        <taxon>Bacteria</taxon>
        <taxon>Pseudomonadati</taxon>
        <taxon>Spirochaetota</taxon>
        <taxon>Spirochaetia</taxon>
        <taxon>Spirochaetales</taxon>
        <taxon>Sphaerochaetaceae</taxon>
        <taxon>Parasphaerochaeta</taxon>
    </lineage>
</organism>
<feature type="domain" description="Tetrahydrofolate dehydrogenase/cyclohydrolase NAD(P)-binding" evidence="14">
    <location>
        <begin position="138"/>
        <end position="288"/>
    </location>
</feature>
<dbReference type="CDD" id="cd01080">
    <property type="entry name" value="NAD_bind_m-THF_DH_Cyclohyd"/>
    <property type="match status" value="1"/>
</dbReference>
<dbReference type="GO" id="GO:0000105">
    <property type="term" value="P:L-histidine biosynthetic process"/>
    <property type="evidence" value="ECO:0007669"/>
    <property type="project" value="UniProtKB-KW"/>
</dbReference>
<evidence type="ECO:0000256" key="10">
    <source>
        <dbReference type="ARBA" id="ARBA00023167"/>
    </source>
</evidence>
<keyword evidence="3 12" id="KW-0554">One-carbon metabolism</keyword>
<dbReference type="PRINTS" id="PR00085">
    <property type="entry name" value="THFDHDRGNASE"/>
</dbReference>
<dbReference type="eggNOG" id="COG0190">
    <property type="taxonomic scope" value="Bacteria"/>
</dbReference>
<keyword evidence="4 12" id="KW-0028">Amino-acid biosynthesis</keyword>
<evidence type="ECO:0000256" key="1">
    <source>
        <dbReference type="ARBA" id="ARBA00004777"/>
    </source>
</evidence>
<feature type="domain" description="Tetrahydrofolate dehydrogenase/cyclohydrolase catalytic" evidence="13">
    <location>
        <begin position="4"/>
        <end position="119"/>
    </location>
</feature>